<dbReference type="Proteomes" id="UP000020077">
    <property type="component" value="Unassembled WGS sequence"/>
</dbReference>
<dbReference type="AntiFam" id="ANF00248">
    <property type="entry name" value="Shadow ORF (opposite ppsD)"/>
</dbReference>
<accession>A0A080LSB9</accession>
<evidence type="ECO:0000313" key="2">
    <source>
        <dbReference type="Proteomes" id="UP000020077"/>
    </source>
</evidence>
<comment type="caution">
    <text evidence="1">The sequence shown here is derived from an EMBL/GenBank/DDBJ whole genome shotgun (WGS) entry which is preliminary data.</text>
</comment>
<dbReference type="EMBL" id="JDVG02000568">
    <property type="protein sequence ID" value="KFB71267.1"/>
    <property type="molecule type" value="Genomic_DNA"/>
</dbReference>
<organism evidence="1 2">
    <name type="scientific">Candidatus Accumulibacter phosphatis</name>
    <dbReference type="NCBI Taxonomy" id="327160"/>
    <lineage>
        <taxon>Bacteria</taxon>
        <taxon>Pseudomonadati</taxon>
        <taxon>Pseudomonadota</taxon>
        <taxon>Betaproteobacteria</taxon>
        <taxon>Candidatus Accumulibacter</taxon>
    </lineage>
</organism>
<proteinExistence type="predicted"/>
<dbReference type="AlphaFoldDB" id="A0A080LSB9"/>
<gene>
    <name evidence="1" type="ORF">AW09_003595</name>
</gene>
<protein>
    <submittedName>
        <fullName evidence="1">Uncharacterized protein</fullName>
    </submittedName>
</protein>
<evidence type="ECO:0000313" key="1">
    <source>
        <dbReference type="EMBL" id="KFB71267.1"/>
    </source>
</evidence>
<dbReference type="AntiFam" id="ANF00171">
    <property type="entry name" value="Shadow ORF (opposite pikAII)"/>
</dbReference>
<name>A0A080LSB9_9PROT</name>
<sequence length="817" mass="85869">MLDERPEGAARADFQKQRVAVAGGTADAIGKAYGMPQVPGVIRRVAGLRGAEPGAAEVGDHRQARRLQRDRCDHGGEALEDRLHHRRMESVRGVQQVAWLAASIELLLAGGDCLGRSGKDAAVGRVDPGQRQTAGFEIDEGAFRQVDGEHAASRHLLHQAAARGHQPEGVGEAHHFGQAERGVLADAVADHRRRADAPTDPQARQCVFDDKQRRLDDPGLLQRCCAGLASWPDQAPKILAKVGDQDFGAAVHLRAEQRLGVVQLAPHSQILGALAGEHENHGPVLPFADRFGTALAVAREQRLYEPVVVAADQHAPVREAFAAGLQGERDVGEGLRRIGAQMIGKTFGHAVEGAGRACRQEDQLPGARCAGGGTLWGLLEQHVCIGSAETEGADTRAADRLCPLGKRAVHVERAVGKVDFRVRPAVVQRRGNAPMLEHQRGLDQPGDARGDVHVADVGLHRANRAVTLARAAFAKGLGERLYLDRVAHWRAGAVRFDVADGVGRQSGHGQSLDDHGRLAADAGSGVADLGVAVVVHRRALDHGVDVVAVGEGVGETLERDDAGTAAEHRAAGIGVESPAVPVGGIDAAFLVEVADPVRNGNRDATGQRQIALAVEQALTGDMHRHQRGRASGLDVDARAGEVELVGDTGGQVVLVVADLDLEVEQRRCHVRAGGEVVDQVAVHRRAGENADGTTMRGGGVAGAFEGFPGAFEEDPLLRFDQAGLARAVTEKGSVEAVDVVDHRTGANVGRVGEEGGVDACGEQLGFGEEADRFDPLFQVAPENGNVIGVGEAAAHADDCNVVGVGDGSGLVHVGTRF</sequence>
<reference evidence="1 2" key="1">
    <citation type="submission" date="2014-02" db="EMBL/GenBank/DDBJ databases">
        <title>Expanding our view of genomic diversity in Candidatus Accumulibacter clades.</title>
        <authorList>
            <person name="Skennerton C.T."/>
            <person name="Barr J.J."/>
            <person name="Slater F.R."/>
            <person name="Bond P.L."/>
            <person name="Tyson G.W."/>
        </authorList>
    </citation>
    <scope>NUCLEOTIDE SEQUENCE [LARGE SCALE GENOMIC DNA]</scope>
    <source>
        <strain evidence="2">BA-91</strain>
    </source>
</reference>